<feature type="domain" description="Rab-GAP TBC" evidence="3">
    <location>
        <begin position="212"/>
        <end position="520"/>
    </location>
</feature>
<protein>
    <recommendedName>
        <fullName evidence="3">Rab-GAP TBC domain-containing protein</fullName>
    </recommendedName>
</protein>
<evidence type="ECO:0000259" key="3">
    <source>
        <dbReference type="PROSITE" id="PS50086"/>
    </source>
</evidence>
<feature type="compositionally biased region" description="Pro residues" evidence="2">
    <location>
        <begin position="809"/>
        <end position="818"/>
    </location>
</feature>
<name>A0A9P5ZA34_9AGAR</name>
<dbReference type="SUPFAM" id="SSF47923">
    <property type="entry name" value="Ypt/Rab-GAP domain of gyp1p"/>
    <property type="match status" value="2"/>
</dbReference>
<feature type="compositionally biased region" description="Basic and acidic residues" evidence="2">
    <location>
        <begin position="1139"/>
        <end position="1158"/>
    </location>
</feature>
<feature type="region of interest" description="Disordered" evidence="2">
    <location>
        <begin position="769"/>
        <end position="1209"/>
    </location>
</feature>
<feature type="compositionally biased region" description="Low complexity" evidence="2">
    <location>
        <begin position="910"/>
        <end position="919"/>
    </location>
</feature>
<feature type="compositionally biased region" description="Acidic residues" evidence="2">
    <location>
        <begin position="1185"/>
        <end position="1194"/>
    </location>
</feature>
<dbReference type="GO" id="GO:0005096">
    <property type="term" value="F:GTPase activator activity"/>
    <property type="evidence" value="ECO:0007669"/>
    <property type="project" value="TreeGrafter"/>
</dbReference>
<dbReference type="EMBL" id="MU155149">
    <property type="protein sequence ID" value="KAF9483904.1"/>
    <property type="molecule type" value="Genomic_DNA"/>
</dbReference>
<evidence type="ECO:0000313" key="5">
    <source>
        <dbReference type="Proteomes" id="UP000807469"/>
    </source>
</evidence>
<feature type="region of interest" description="Disordered" evidence="2">
    <location>
        <begin position="690"/>
        <end position="710"/>
    </location>
</feature>
<feature type="compositionally biased region" description="Polar residues" evidence="2">
    <location>
        <begin position="1160"/>
        <end position="1173"/>
    </location>
</feature>
<dbReference type="Pfam" id="PF03398">
    <property type="entry name" value="Ist1"/>
    <property type="match status" value="1"/>
</dbReference>
<dbReference type="GO" id="GO:0006886">
    <property type="term" value="P:intracellular protein transport"/>
    <property type="evidence" value="ECO:0007669"/>
    <property type="project" value="TreeGrafter"/>
</dbReference>
<feature type="compositionally biased region" description="Low complexity" evidence="2">
    <location>
        <begin position="989"/>
        <end position="1010"/>
    </location>
</feature>
<dbReference type="Proteomes" id="UP000807469">
    <property type="component" value="Unassembled WGS sequence"/>
</dbReference>
<feature type="compositionally biased region" description="Polar residues" evidence="2">
    <location>
        <begin position="638"/>
        <end position="647"/>
    </location>
</feature>
<sequence length="1209" mass="133905">MKWDTATVKAQLRLASQRLGQVQAKHDSLANITYTDIATLIQRGNVSLAREKAEKLVMDEAYGDLLEELELQIGVVQEHIHELERRVPPSPIMLEATSSIIYSAPYIYTKDLDTVRMYLVQALGPDFARSAIGNRDHHVSRRVLEAIAAPIPSAFQLDAYMQDIAQRHGVTWTPDPPRQSNINILSELLDPEAGPNIDLTRLRKLCQYGIPDEPSWLRPRIWKLLLGTVPPVKASWKAEVTKQRDAYYDLVRRLLEPLSRSTGDLASADETILEAYKELSGLPKSIFSLIEDEPELFRACPLNETAPEDVRIAYARVLETRLKALQKQEQYPSELSLMPEIRLETEEHNITPSISLTSSDASTQEDLDTSTTLLPSRKRIFGTAHPQHCSALLRLVYLHNVINPGNFSYHTPSLLIPIYSVMLKEADEEELSHLEADTFWLLEALVAEFAGLEDEEGNVWMKKFSDRVGWADFDYKTQLEASGLDPALPHYSYRWLMPILTHTIPLNALFLVWDALFSQPSRERSSNPKLDYLVDICTSMLIRAKNNLSRIGTVGHGFNSLWQEELQTSAVPDQAQDGFMESLSFLQRYNPQFVGGVERILQVASELAQRREQEAAYARQPSLSLGARFSMWRGTASQSQNTVVSSSKQRKHTRDFSDGNETETPSSVPSTLASTISNKFWRGITNQSAMEDEYPSAPPSPAPSSPFAEHFISSPPIISNGFHTESSTNNQTSNIWGYAEKIKSSDTVASLSKVSTNWRAKALLGSWSLNGSTPPAASNIKEKEVQPRSVDIPSRRTSSLSFLSSPGLLSPPPVPPKSSPHHGPSPLSPPPSAGLLEKTKSLIAMRSPPTNTPKSAPKPLLLAGSPIISGQRKTIHPRSASATSVRSTPDTDEWADVIRGKGHSFHRDSQSSVSSLSPSDALGRIPKSNRTEYESDTSSSRIVAINRRSISPMAPSFRVGNVRSMSRPSSRNSSASSDMHSPPLPPLLPSLVSKSSPLQESSSIESQPIVIKPGFQDSEDSETTSNEMPTLVRKPSWTLMGAGGDSENASPTSSASISSKPSKLRSKRVVRPANLQIQPRVSAEQKSPSPSKLTVEWPSDDQESIKTPKASNFDSDDYVSVSPVPVRSPRRTRKMSSNDQEKPRKSSIDTIMNEERPRKISTSNRTRKVSTGSREVPRSRRESAAEDGDDEGYDELLSAYESEEGPYLR</sequence>
<dbReference type="AlphaFoldDB" id="A0A9P5ZA34"/>
<dbReference type="PANTHER" id="PTHR22957">
    <property type="entry name" value="TBC1 DOMAIN FAMILY MEMBER GTPASE-ACTIVATING PROTEIN"/>
    <property type="match status" value="1"/>
</dbReference>
<dbReference type="Gene3D" id="1.20.1260.60">
    <property type="entry name" value="Vacuolar protein sorting-associated protein Ist1"/>
    <property type="match status" value="1"/>
</dbReference>
<dbReference type="InterPro" id="IPR005061">
    <property type="entry name" value="Ist1"/>
</dbReference>
<proteinExistence type="inferred from homology"/>
<feature type="compositionally biased region" description="Polar residues" evidence="2">
    <location>
        <begin position="1075"/>
        <end position="1092"/>
    </location>
</feature>
<dbReference type="PANTHER" id="PTHR22957:SF27">
    <property type="entry name" value="TBC1 DOMAIN FAMILY MEMBER 13"/>
    <property type="match status" value="1"/>
</dbReference>
<dbReference type="OrthoDB" id="29853at2759"/>
<comment type="similarity">
    <text evidence="1">Belongs to the IST1 family.</text>
</comment>
<feature type="compositionally biased region" description="Low complexity" evidence="2">
    <location>
        <begin position="798"/>
        <end position="808"/>
    </location>
</feature>
<evidence type="ECO:0000256" key="2">
    <source>
        <dbReference type="SAM" id="MobiDB-lite"/>
    </source>
</evidence>
<feature type="region of interest" description="Disordered" evidence="2">
    <location>
        <begin position="638"/>
        <end position="672"/>
    </location>
</feature>
<dbReference type="InterPro" id="IPR035969">
    <property type="entry name" value="Rab-GAP_TBC_sf"/>
</dbReference>
<dbReference type="Gene3D" id="1.10.472.80">
    <property type="entry name" value="Ypt/Rab-GAP domain of gyp1p, domain 3"/>
    <property type="match status" value="1"/>
</dbReference>
<feature type="compositionally biased region" description="Low complexity" evidence="2">
    <location>
        <begin position="1046"/>
        <end position="1061"/>
    </location>
</feature>
<feature type="compositionally biased region" description="Polar residues" evidence="2">
    <location>
        <begin position="662"/>
        <end position="672"/>
    </location>
</feature>
<dbReference type="InterPro" id="IPR042277">
    <property type="entry name" value="IST1-like"/>
</dbReference>
<comment type="caution">
    <text evidence="4">The sequence shown here is derived from an EMBL/GenBank/DDBJ whole genome shotgun (WGS) entry which is preliminary data.</text>
</comment>
<accession>A0A9P5ZA34</accession>
<evidence type="ECO:0000256" key="1">
    <source>
        <dbReference type="ARBA" id="ARBA00005536"/>
    </source>
</evidence>
<feature type="compositionally biased region" description="Basic and acidic residues" evidence="2">
    <location>
        <begin position="1175"/>
        <end position="1184"/>
    </location>
</feature>
<evidence type="ECO:0000313" key="4">
    <source>
        <dbReference type="EMBL" id="KAF9483904.1"/>
    </source>
</evidence>
<dbReference type="Gene3D" id="1.10.10.750">
    <property type="entry name" value="Ypt/Rab-GAP domain of gyp1p, domain 1"/>
    <property type="match status" value="1"/>
</dbReference>
<feature type="compositionally biased region" description="Low complexity" evidence="2">
    <location>
        <begin position="963"/>
        <end position="977"/>
    </location>
</feature>
<dbReference type="PROSITE" id="PS50086">
    <property type="entry name" value="TBC_RABGAP"/>
    <property type="match status" value="1"/>
</dbReference>
<gene>
    <name evidence="4" type="ORF">BDN70DRAFT_873304</name>
</gene>
<reference evidence="4" key="1">
    <citation type="submission" date="2020-11" db="EMBL/GenBank/DDBJ databases">
        <authorList>
            <consortium name="DOE Joint Genome Institute"/>
            <person name="Ahrendt S."/>
            <person name="Riley R."/>
            <person name="Andreopoulos W."/>
            <person name="Labutti K."/>
            <person name="Pangilinan J."/>
            <person name="Ruiz-Duenas F.J."/>
            <person name="Barrasa J.M."/>
            <person name="Sanchez-Garcia M."/>
            <person name="Camarero S."/>
            <person name="Miyauchi S."/>
            <person name="Serrano A."/>
            <person name="Linde D."/>
            <person name="Babiker R."/>
            <person name="Drula E."/>
            <person name="Ayuso-Fernandez I."/>
            <person name="Pacheco R."/>
            <person name="Padilla G."/>
            <person name="Ferreira P."/>
            <person name="Barriuso J."/>
            <person name="Kellner H."/>
            <person name="Castanera R."/>
            <person name="Alfaro M."/>
            <person name="Ramirez L."/>
            <person name="Pisabarro A.G."/>
            <person name="Kuo A."/>
            <person name="Tritt A."/>
            <person name="Lipzen A."/>
            <person name="He G."/>
            <person name="Yan M."/>
            <person name="Ng V."/>
            <person name="Cullen D."/>
            <person name="Martin F."/>
            <person name="Rosso M.-N."/>
            <person name="Henrissat B."/>
            <person name="Hibbett D."/>
            <person name="Martinez A.T."/>
            <person name="Grigoriev I.V."/>
        </authorList>
    </citation>
    <scope>NUCLEOTIDE SEQUENCE</scope>
    <source>
        <strain evidence="4">CIRM-BRFM 674</strain>
    </source>
</reference>
<keyword evidence="5" id="KW-1185">Reference proteome</keyword>
<dbReference type="InterPro" id="IPR000195">
    <property type="entry name" value="Rab-GAP-TBC_dom"/>
</dbReference>
<organism evidence="4 5">
    <name type="scientific">Pholiota conissans</name>
    <dbReference type="NCBI Taxonomy" id="109636"/>
    <lineage>
        <taxon>Eukaryota</taxon>
        <taxon>Fungi</taxon>
        <taxon>Dikarya</taxon>
        <taxon>Basidiomycota</taxon>
        <taxon>Agaricomycotina</taxon>
        <taxon>Agaricomycetes</taxon>
        <taxon>Agaricomycetidae</taxon>
        <taxon>Agaricales</taxon>
        <taxon>Agaricineae</taxon>
        <taxon>Strophariaceae</taxon>
        <taxon>Pholiota</taxon>
    </lineage>
</organism>